<dbReference type="PANTHER" id="PTHR33515:SF1">
    <property type="entry name" value="RIBOSOME-BINDING FACTOR A, CHLOROPLASTIC-RELATED"/>
    <property type="match status" value="1"/>
</dbReference>
<dbReference type="InterPro" id="IPR015946">
    <property type="entry name" value="KH_dom-like_a/b"/>
</dbReference>
<feature type="chain" id="PRO_5031376676" description="Ribosome-binding factor A" evidence="1">
    <location>
        <begin position="24"/>
        <end position="268"/>
    </location>
</feature>
<proteinExistence type="predicted"/>
<dbReference type="InterPro" id="IPR000238">
    <property type="entry name" value="RbfA"/>
</dbReference>
<dbReference type="EMBL" id="HBGS01045316">
    <property type="protein sequence ID" value="CAD9457680.1"/>
    <property type="molecule type" value="Transcribed_RNA"/>
</dbReference>
<protein>
    <recommendedName>
        <fullName evidence="3">Ribosome-binding factor A</fullName>
    </recommendedName>
</protein>
<keyword evidence="1" id="KW-0732">Signal</keyword>
<reference evidence="2" key="1">
    <citation type="submission" date="2021-01" db="EMBL/GenBank/DDBJ databases">
        <authorList>
            <person name="Corre E."/>
            <person name="Pelletier E."/>
            <person name="Niang G."/>
            <person name="Scheremetjew M."/>
            <person name="Finn R."/>
            <person name="Kale V."/>
            <person name="Holt S."/>
            <person name="Cochrane G."/>
            <person name="Meng A."/>
            <person name="Brown T."/>
            <person name="Cohen L."/>
        </authorList>
    </citation>
    <scope>NUCLEOTIDE SEQUENCE</scope>
    <source>
        <strain evidence="2">CCMP1381</strain>
    </source>
</reference>
<organism evidence="2">
    <name type="scientific">Octactis speculum</name>
    <dbReference type="NCBI Taxonomy" id="3111310"/>
    <lineage>
        <taxon>Eukaryota</taxon>
        <taxon>Sar</taxon>
        <taxon>Stramenopiles</taxon>
        <taxon>Ochrophyta</taxon>
        <taxon>Dictyochophyceae</taxon>
        <taxon>Dictyochales</taxon>
        <taxon>Dictyochaceae</taxon>
        <taxon>Octactis</taxon>
    </lineage>
</organism>
<feature type="signal peptide" evidence="1">
    <location>
        <begin position="1"/>
        <end position="23"/>
    </location>
</feature>
<sequence>MRVQFSFVGVVVLVTSLAKCSHCFCPPRPLWVSSRVTSAVSTLHMSRGNAVSKGRESKRQGRVSQVIRSEIVTILRRGSMKYMKKDIGDTLRQKISIVDVHMSPDLRTAKVYVSVFGDIVDRRQAYSWLVMNSKAIKHSLAQSLSAMKTVPDLYFKETDLAAAVDVMTTIESIHAEASNLPRGVIQGLDFDFLDDDDDDDDISEGVSDGNGAEEDLDIRNEEDEEEGLDLEETVFDLPGFGGGGLVEEEEGYEIEEDVTEEYLNFHQN</sequence>
<dbReference type="Gene3D" id="3.30.300.20">
    <property type="match status" value="1"/>
</dbReference>
<dbReference type="SUPFAM" id="SSF89919">
    <property type="entry name" value="Ribosome-binding factor A, RbfA"/>
    <property type="match status" value="1"/>
</dbReference>
<dbReference type="Pfam" id="PF02033">
    <property type="entry name" value="RBFA"/>
    <property type="match status" value="1"/>
</dbReference>
<dbReference type="GO" id="GO:0043024">
    <property type="term" value="F:ribosomal small subunit binding"/>
    <property type="evidence" value="ECO:0007669"/>
    <property type="project" value="TreeGrafter"/>
</dbReference>
<dbReference type="InterPro" id="IPR023799">
    <property type="entry name" value="RbfA_dom_sf"/>
</dbReference>
<dbReference type="PANTHER" id="PTHR33515">
    <property type="entry name" value="RIBOSOME-BINDING FACTOR A, CHLOROPLASTIC-RELATED"/>
    <property type="match status" value="1"/>
</dbReference>
<name>A0A7S2DN30_9STRA</name>
<evidence type="ECO:0000313" key="2">
    <source>
        <dbReference type="EMBL" id="CAD9457680.1"/>
    </source>
</evidence>
<evidence type="ECO:0000256" key="1">
    <source>
        <dbReference type="SAM" id="SignalP"/>
    </source>
</evidence>
<dbReference type="GO" id="GO:0006364">
    <property type="term" value="P:rRNA processing"/>
    <property type="evidence" value="ECO:0007669"/>
    <property type="project" value="InterPro"/>
</dbReference>
<evidence type="ECO:0008006" key="3">
    <source>
        <dbReference type="Google" id="ProtNLM"/>
    </source>
</evidence>
<dbReference type="AlphaFoldDB" id="A0A7S2DN30"/>
<dbReference type="GO" id="GO:0005829">
    <property type="term" value="C:cytosol"/>
    <property type="evidence" value="ECO:0007669"/>
    <property type="project" value="TreeGrafter"/>
</dbReference>
<accession>A0A7S2DN30</accession>
<gene>
    <name evidence="2" type="ORF">DSPE1174_LOCUS23404</name>
</gene>